<dbReference type="EMBL" id="FMYK01000004">
    <property type="protein sequence ID" value="SDC33956.1"/>
    <property type="molecule type" value="Genomic_DNA"/>
</dbReference>
<accession>A0A1G6KUB0</accession>
<dbReference type="AlphaFoldDB" id="A0A1G6KUB0"/>
<organism evidence="2 3">
    <name type="scientific">Acinetobacter marinus</name>
    <dbReference type="NCBI Taxonomy" id="281375"/>
    <lineage>
        <taxon>Bacteria</taxon>
        <taxon>Pseudomonadati</taxon>
        <taxon>Pseudomonadota</taxon>
        <taxon>Gammaproteobacteria</taxon>
        <taxon>Moraxellales</taxon>
        <taxon>Moraxellaceae</taxon>
        <taxon>Acinetobacter</taxon>
    </lineage>
</organism>
<name>A0A1G6KUB0_9GAMM</name>
<feature type="transmembrane region" description="Helical" evidence="1">
    <location>
        <begin position="51"/>
        <end position="73"/>
    </location>
</feature>
<gene>
    <name evidence="2" type="ORF">SAMN05421749_104169</name>
</gene>
<sequence>MKKDDFKQKFEQKIVSALQSKADQQTQYKHVVIDNVFARLEQHRHERFNRWGLAGFALAAAITGVAVVPSSFFEATPDQQQATVTTTKLSPQLADDLEMLLVLGEDATHGS</sequence>
<keyword evidence="3" id="KW-1185">Reference proteome</keyword>
<proteinExistence type="predicted"/>
<evidence type="ECO:0000256" key="1">
    <source>
        <dbReference type="SAM" id="Phobius"/>
    </source>
</evidence>
<keyword evidence="1" id="KW-1133">Transmembrane helix</keyword>
<evidence type="ECO:0000313" key="2">
    <source>
        <dbReference type="EMBL" id="SDC33956.1"/>
    </source>
</evidence>
<evidence type="ECO:0000313" key="3">
    <source>
        <dbReference type="Proteomes" id="UP000242317"/>
    </source>
</evidence>
<reference evidence="3" key="1">
    <citation type="submission" date="2016-09" db="EMBL/GenBank/DDBJ databases">
        <authorList>
            <person name="Varghese N."/>
            <person name="Submissions S."/>
        </authorList>
    </citation>
    <scope>NUCLEOTIDE SEQUENCE [LARGE SCALE GENOMIC DNA]</scope>
    <source>
        <strain evidence="3">ANC 3699</strain>
    </source>
</reference>
<dbReference type="RefSeq" id="WP_092619234.1">
    <property type="nucleotide sequence ID" value="NZ_FMYK01000004.1"/>
</dbReference>
<dbReference type="OrthoDB" id="6707299at2"/>
<protein>
    <submittedName>
        <fullName evidence="2">Uncharacterized protein</fullName>
    </submittedName>
</protein>
<keyword evidence="1" id="KW-0812">Transmembrane</keyword>
<dbReference type="Proteomes" id="UP000242317">
    <property type="component" value="Unassembled WGS sequence"/>
</dbReference>
<keyword evidence="1" id="KW-0472">Membrane</keyword>